<accession>A0AAV0BAG7</accession>
<keyword evidence="2" id="KW-1185">Reference proteome</keyword>
<gene>
    <name evidence="1" type="ORF">PPACK8108_LOCUS17170</name>
</gene>
<dbReference type="AlphaFoldDB" id="A0AAV0BAG7"/>
<comment type="caution">
    <text evidence="1">The sequence shown here is derived from an EMBL/GenBank/DDBJ whole genome shotgun (WGS) entry which is preliminary data.</text>
</comment>
<organism evidence="1 2">
    <name type="scientific">Phakopsora pachyrhizi</name>
    <name type="common">Asian soybean rust disease fungus</name>
    <dbReference type="NCBI Taxonomy" id="170000"/>
    <lineage>
        <taxon>Eukaryota</taxon>
        <taxon>Fungi</taxon>
        <taxon>Dikarya</taxon>
        <taxon>Basidiomycota</taxon>
        <taxon>Pucciniomycotina</taxon>
        <taxon>Pucciniomycetes</taxon>
        <taxon>Pucciniales</taxon>
        <taxon>Phakopsoraceae</taxon>
        <taxon>Phakopsora</taxon>
    </lineage>
</organism>
<name>A0AAV0BAG7_PHAPC</name>
<protein>
    <submittedName>
        <fullName evidence="1">Uncharacterized protein</fullName>
    </submittedName>
</protein>
<sequence length="234" mass="27439">MTKYARMKRLVEKRLIESQDEIITMTEGGASELDNMENGFFISELETIEEASQRIYTEEILIIMDPAFIRYKIYCSNEFLELFSDDFIKDKFLCQKTGKPEKIGIETKETAKTKFPKYMYGWKYQLTKGDQSIFGLNEIKKMKFDRFLKPPFTGLGPKTFSQLAIQSKELKRCMPLIYEKLESLEEKRNIIKSKLNDMGDLGQYILEAMEQVTKNDPLVHCDDSQLFVIHRIKT</sequence>
<reference evidence="1" key="1">
    <citation type="submission" date="2022-06" db="EMBL/GenBank/DDBJ databases">
        <authorList>
            <consortium name="SYNGENTA / RWTH Aachen University"/>
        </authorList>
    </citation>
    <scope>NUCLEOTIDE SEQUENCE</scope>
</reference>
<evidence type="ECO:0000313" key="1">
    <source>
        <dbReference type="EMBL" id="CAH7683556.1"/>
    </source>
</evidence>
<dbReference type="EMBL" id="CALTRL010004778">
    <property type="protein sequence ID" value="CAH7683556.1"/>
    <property type="molecule type" value="Genomic_DNA"/>
</dbReference>
<dbReference type="Proteomes" id="UP001153365">
    <property type="component" value="Unassembled WGS sequence"/>
</dbReference>
<proteinExistence type="predicted"/>
<evidence type="ECO:0000313" key="2">
    <source>
        <dbReference type="Proteomes" id="UP001153365"/>
    </source>
</evidence>